<dbReference type="Proteomes" id="UP000012179">
    <property type="component" value="Chromosome"/>
</dbReference>
<evidence type="ECO:0000313" key="2">
    <source>
        <dbReference type="Proteomes" id="UP000012179"/>
    </source>
</evidence>
<dbReference type="AlphaFoldDB" id="A0A1W6SQW7"/>
<sequence length="103" mass="10844">MSAVLWPEKDPAEELWLTFNYGPALTVGETVSLVNMSVQLKAGVDASPSTFISGMAVVMGDGKVLQFARAGVDQATYLVKCVATTSSGRKLVLAGKVPVREIA</sequence>
<keyword evidence="2" id="KW-1185">Reference proteome</keyword>
<dbReference type="EMBL" id="CP021106">
    <property type="protein sequence ID" value="ARO88165.1"/>
    <property type="molecule type" value="Genomic_DNA"/>
</dbReference>
<dbReference type="InterPro" id="IPR056928">
    <property type="entry name" value="Gp77-like"/>
</dbReference>
<protein>
    <submittedName>
        <fullName evidence="1">Uncharacterized protein</fullName>
    </submittedName>
</protein>
<proteinExistence type="predicted"/>
<accession>A0A1W6SQW7</accession>
<gene>
    <name evidence="1" type="ORF">EBAPG3_010465</name>
</gene>
<dbReference type="RefSeq" id="WP_040852180.1">
    <property type="nucleotide sequence ID" value="NZ_CP021106.3"/>
</dbReference>
<dbReference type="KEGG" id="nlc:EBAPG3_010465"/>
<dbReference type="Pfam" id="PF23148">
    <property type="entry name" value="Gp77"/>
    <property type="match status" value="1"/>
</dbReference>
<reference evidence="1 2" key="1">
    <citation type="journal article" date="2015" name="Int. J. Syst. Evol. Microbiol.">
        <title>Nitrosospira lacus sp. nov., a psychrotolerant, ammonia-oxidizing bacterium from sandy lake sediment.</title>
        <authorList>
            <person name="Urakawa H."/>
            <person name="Garcia J.C."/>
            <person name="Nielsen J.L."/>
            <person name="Le V.Q."/>
            <person name="Kozlowski J.A."/>
            <person name="Stein L.Y."/>
            <person name="Lim C.K."/>
            <person name="Pommerening-Roser A."/>
            <person name="Martens-Habbena W."/>
            <person name="Stahl D.A."/>
            <person name="Klotz M.G."/>
        </authorList>
    </citation>
    <scope>NUCLEOTIDE SEQUENCE [LARGE SCALE GENOMIC DNA]</scope>
    <source>
        <strain evidence="1 2">APG3</strain>
    </source>
</reference>
<name>A0A1W6SQW7_9PROT</name>
<organism evidence="1 2">
    <name type="scientific">Nitrosospira lacus</name>
    <dbReference type="NCBI Taxonomy" id="1288494"/>
    <lineage>
        <taxon>Bacteria</taxon>
        <taxon>Pseudomonadati</taxon>
        <taxon>Pseudomonadota</taxon>
        <taxon>Betaproteobacteria</taxon>
        <taxon>Nitrosomonadales</taxon>
        <taxon>Nitrosomonadaceae</taxon>
        <taxon>Nitrosospira</taxon>
    </lineage>
</organism>
<evidence type="ECO:0000313" key="1">
    <source>
        <dbReference type="EMBL" id="ARO88165.1"/>
    </source>
</evidence>